<dbReference type="GO" id="GO:0050567">
    <property type="term" value="F:glutaminyl-tRNA synthase (glutamine-hydrolyzing) activity"/>
    <property type="evidence" value="ECO:0007669"/>
    <property type="project" value="UniProtKB-UniRule"/>
</dbReference>
<dbReference type="PANTHER" id="PTHR11895:SF151">
    <property type="entry name" value="GLUTAMYL-TRNA(GLN) AMIDOTRANSFERASE SUBUNIT A"/>
    <property type="match status" value="1"/>
</dbReference>
<evidence type="ECO:0000256" key="3">
    <source>
        <dbReference type="ARBA" id="ARBA00022741"/>
    </source>
</evidence>
<accession>A0A1F7W4S9</accession>
<comment type="caution">
    <text evidence="9">The sequence shown here is derived from an EMBL/GenBank/DDBJ whole genome shotgun (WGS) entry which is preliminary data.</text>
</comment>
<dbReference type="GO" id="GO:0030956">
    <property type="term" value="C:glutamyl-tRNA(Gln) amidotransferase complex"/>
    <property type="evidence" value="ECO:0007669"/>
    <property type="project" value="InterPro"/>
</dbReference>
<feature type="active site" description="Charge relay system" evidence="7">
    <location>
        <position position="74"/>
    </location>
</feature>
<dbReference type="InterPro" id="IPR000120">
    <property type="entry name" value="Amidase"/>
</dbReference>
<comment type="similarity">
    <text evidence="1 7">Belongs to the amidase family. GatA subfamily.</text>
</comment>
<keyword evidence="2 7" id="KW-0436">Ligase</keyword>
<dbReference type="InterPro" id="IPR004412">
    <property type="entry name" value="GatA"/>
</dbReference>
<dbReference type="EMBL" id="MGFD01000055">
    <property type="protein sequence ID" value="OGL97217.1"/>
    <property type="molecule type" value="Genomic_DNA"/>
</dbReference>
<comment type="catalytic activity">
    <reaction evidence="6 7">
        <text>L-glutamyl-tRNA(Gln) + L-glutamine + ATP + H2O = L-glutaminyl-tRNA(Gln) + L-glutamate + ADP + phosphate + H(+)</text>
        <dbReference type="Rhea" id="RHEA:17521"/>
        <dbReference type="Rhea" id="RHEA-COMP:9681"/>
        <dbReference type="Rhea" id="RHEA-COMP:9684"/>
        <dbReference type="ChEBI" id="CHEBI:15377"/>
        <dbReference type="ChEBI" id="CHEBI:15378"/>
        <dbReference type="ChEBI" id="CHEBI:29985"/>
        <dbReference type="ChEBI" id="CHEBI:30616"/>
        <dbReference type="ChEBI" id="CHEBI:43474"/>
        <dbReference type="ChEBI" id="CHEBI:58359"/>
        <dbReference type="ChEBI" id="CHEBI:78520"/>
        <dbReference type="ChEBI" id="CHEBI:78521"/>
        <dbReference type="ChEBI" id="CHEBI:456216"/>
        <dbReference type="EC" id="6.3.5.7"/>
    </reaction>
</comment>
<keyword evidence="3 7" id="KW-0547">Nucleotide-binding</keyword>
<sequence length="469" mass="50772">MKTIRELSNELKNKTLTSEELVRSCLKKIEEENEALNAFIWISPTAIDEAKEIDRRREAGEELGVLAGIPIAVKDNILVQGWEITAGSQMLEGHMSAYNATVIERLKNAGAILIGRTNMDEFAMGSSTETSHYGATKNPHDRTKVPGGSSGGSAVAVAAGFVPCALGSDTGGSVRQPASLCGVVGLKPTYGRVSRYGLIPMASSLDQIGPFTLTVEDAALVMEVIEGKDENDATSIELASTTAPELIEPDVKGLRVGLPKEYFVAGMDAELRARIDEAVKKFEAAGAVIKEVSLPHAKYALAAYYIVAPSEITSNLGRLDGLRYGYHSQGSNLLDTYEQTRGEGFGPEVKRRIMLGSYTLSAGYYDAYYKKALQIRTLIKQDFDEALKEVDVILTPTSPSVAWDLGAKFNDPLTMYLSDIYTVTANLAAIPAISIPCGTAHGLPVGLQLMGRAFDEHMLYRVGMWFEKK</sequence>
<evidence type="ECO:0000313" key="10">
    <source>
        <dbReference type="Proteomes" id="UP000177331"/>
    </source>
</evidence>
<feature type="active site" description="Charge relay system" evidence="7">
    <location>
        <position position="149"/>
    </location>
</feature>
<comment type="function">
    <text evidence="7">Allows the formation of correctly charged Gln-tRNA(Gln) through the transamidation of misacylated Glu-tRNA(Gln) in organisms which lack glutaminyl-tRNA synthetase. The reaction takes place in the presence of glutamine and ATP through an activated gamma-phospho-Glu-tRNA(Gln).</text>
</comment>
<organism evidence="9 10">
    <name type="scientific">Candidatus Uhrbacteria bacterium RIFOXYB2_FULL_45_11</name>
    <dbReference type="NCBI Taxonomy" id="1802421"/>
    <lineage>
        <taxon>Bacteria</taxon>
        <taxon>Candidatus Uhriibacteriota</taxon>
    </lineage>
</organism>
<feature type="domain" description="Amidase" evidence="8">
    <location>
        <begin position="20"/>
        <end position="459"/>
    </location>
</feature>
<dbReference type="SUPFAM" id="SSF75304">
    <property type="entry name" value="Amidase signature (AS) enzymes"/>
    <property type="match status" value="1"/>
</dbReference>
<evidence type="ECO:0000256" key="4">
    <source>
        <dbReference type="ARBA" id="ARBA00022840"/>
    </source>
</evidence>
<keyword evidence="5 7" id="KW-0648">Protein biosynthesis</keyword>
<evidence type="ECO:0000256" key="5">
    <source>
        <dbReference type="ARBA" id="ARBA00022917"/>
    </source>
</evidence>
<dbReference type="NCBIfam" id="TIGR00132">
    <property type="entry name" value="gatA"/>
    <property type="match status" value="1"/>
</dbReference>
<reference evidence="9 10" key="1">
    <citation type="journal article" date="2016" name="Nat. Commun.">
        <title>Thousands of microbial genomes shed light on interconnected biogeochemical processes in an aquifer system.</title>
        <authorList>
            <person name="Anantharaman K."/>
            <person name="Brown C.T."/>
            <person name="Hug L.A."/>
            <person name="Sharon I."/>
            <person name="Castelle C.J."/>
            <person name="Probst A.J."/>
            <person name="Thomas B.C."/>
            <person name="Singh A."/>
            <person name="Wilkins M.J."/>
            <person name="Karaoz U."/>
            <person name="Brodie E.L."/>
            <person name="Williams K.H."/>
            <person name="Hubbard S.S."/>
            <person name="Banfield J.F."/>
        </authorList>
    </citation>
    <scope>NUCLEOTIDE SEQUENCE [LARGE SCALE GENOMIC DNA]</scope>
</reference>
<evidence type="ECO:0000256" key="6">
    <source>
        <dbReference type="ARBA" id="ARBA00047407"/>
    </source>
</evidence>
<evidence type="ECO:0000256" key="1">
    <source>
        <dbReference type="ARBA" id="ARBA00008069"/>
    </source>
</evidence>
<dbReference type="Pfam" id="PF01425">
    <property type="entry name" value="Amidase"/>
    <property type="match status" value="1"/>
</dbReference>
<dbReference type="EC" id="6.3.5.7" evidence="7"/>
<dbReference type="GO" id="GO:0005524">
    <property type="term" value="F:ATP binding"/>
    <property type="evidence" value="ECO:0007669"/>
    <property type="project" value="UniProtKB-KW"/>
</dbReference>
<proteinExistence type="inferred from homology"/>
<dbReference type="GO" id="GO:0016740">
    <property type="term" value="F:transferase activity"/>
    <property type="evidence" value="ECO:0007669"/>
    <property type="project" value="UniProtKB-KW"/>
</dbReference>
<dbReference type="STRING" id="1802421.A2318_03675"/>
<dbReference type="InterPro" id="IPR020556">
    <property type="entry name" value="Amidase_CS"/>
</dbReference>
<dbReference type="PROSITE" id="PS00571">
    <property type="entry name" value="AMIDASES"/>
    <property type="match status" value="1"/>
</dbReference>
<dbReference type="AlphaFoldDB" id="A0A1F7W4S9"/>
<dbReference type="Proteomes" id="UP000177331">
    <property type="component" value="Unassembled WGS sequence"/>
</dbReference>
<protein>
    <recommendedName>
        <fullName evidence="7">Glutamyl-tRNA(Gln) amidotransferase subunit A</fullName>
        <shortName evidence="7">Glu-ADT subunit A</shortName>
        <ecNumber evidence="7">6.3.5.7</ecNumber>
    </recommendedName>
</protein>
<evidence type="ECO:0000256" key="7">
    <source>
        <dbReference type="HAMAP-Rule" id="MF_00120"/>
    </source>
</evidence>
<dbReference type="Gene3D" id="3.90.1300.10">
    <property type="entry name" value="Amidase signature (AS) domain"/>
    <property type="match status" value="1"/>
</dbReference>
<evidence type="ECO:0000259" key="8">
    <source>
        <dbReference type="Pfam" id="PF01425"/>
    </source>
</evidence>
<dbReference type="InterPro" id="IPR023631">
    <property type="entry name" value="Amidase_dom"/>
</dbReference>
<dbReference type="PANTHER" id="PTHR11895">
    <property type="entry name" value="TRANSAMIDASE"/>
    <property type="match status" value="1"/>
</dbReference>
<gene>
    <name evidence="7 9" type="primary">gatA</name>
    <name evidence="9" type="ORF">A2318_03675</name>
</gene>
<evidence type="ECO:0000256" key="2">
    <source>
        <dbReference type="ARBA" id="ARBA00022598"/>
    </source>
</evidence>
<comment type="subunit">
    <text evidence="7">Heterotrimer of A, B and C subunits.</text>
</comment>
<dbReference type="HAMAP" id="MF_00120">
    <property type="entry name" value="GatA"/>
    <property type="match status" value="1"/>
</dbReference>
<dbReference type="InterPro" id="IPR036928">
    <property type="entry name" value="AS_sf"/>
</dbReference>
<dbReference type="GO" id="GO:0006412">
    <property type="term" value="P:translation"/>
    <property type="evidence" value="ECO:0007669"/>
    <property type="project" value="UniProtKB-UniRule"/>
</dbReference>
<keyword evidence="4 7" id="KW-0067">ATP-binding</keyword>
<feature type="active site" description="Acyl-ester intermediate" evidence="7">
    <location>
        <position position="173"/>
    </location>
</feature>
<keyword evidence="9" id="KW-0808">Transferase</keyword>
<evidence type="ECO:0000313" key="9">
    <source>
        <dbReference type="EMBL" id="OGL97217.1"/>
    </source>
</evidence>
<name>A0A1F7W4S9_9BACT</name>